<protein>
    <submittedName>
        <fullName evidence="2">Putative reverse transcriptase zinc-binding domain-containing protein</fullName>
    </submittedName>
</protein>
<evidence type="ECO:0000259" key="1">
    <source>
        <dbReference type="Pfam" id="PF13966"/>
    </source>
</evidence>
<dbReference type="EMBL" id="PDCK01000045">
    <property type="protein sequence ID" value="PRQ18658.1"/>
    <property type="molecule type" value="Genomic_DNA"/>
</dbReference>
<proteinExistence type="predicted"/>
<dbReference type="InterPro" id="IPR026960">
    <property type="entry name" value="RVT-Znf"/>
</dbReference>
<evidence type="ECO:0000313" key="2">
    <source>
        <dbReference type="EMBL" id="PRQ18658.1"/>
    </source>
</evidence>
<name>A0A2P6P9Q5_ROSCH</name>
<gene>
    <name evidence="2" type="ORF">RchiOBHm_Chr7g0208481</name>
</gene>
<keyword evidence="2" id="KW-0548">Nucleotidyltransferase</keyword>
<dbReference type="Gramene" id="PRQ18658">
    <property type="protein sequence ID" value="PRQ18658"/>
    <property type="gene ID" value="RchiOBHm_Chr7g0208481"/>
</dbReference>
<dbReference type="GO" id="GO:0003964">
    <property type="term" value="F:RNA-directed DNA polymerase activity"/>
    <property type="evidence" value="ECO:0007669"/>
    <property type="project" value="UniProtKB-KW"/>
</dbReference>
<dbReference type="AlphaFoldDB" id="A0A2P6P9Q5"/>
<accession>A0A2P6P9Q5</accession>
<sequence length="318" mass="36946">MLKAKYYPKHNVMEAKLGSNASFLWRSFIWGKELLEKGVRWRVGDGRSIKVFGDPWVPGLENFKLSSRNGVDSDMFVANLMVERGVWNLSLLEQIFSEQEREAILKIPLIRTGRPDACIWNYCKNGRYEVKSGYWLAREEVREASLNHVFAPLHYWKHLWKLKVPPKMLHFLWRCSMGFIPCMEALQWKRITQTAQCFRCQQENESPVHATWSCAACVAVFERATFFSSLSSGQYPSFISFFDHAMKTVADEELQLLVILLWMNWHDRNKAYHQESTETSDRIFDNGVRLLAEWNNANIRNGTANRDSGATFTGDVES</sequence>
<evidence type="ECO:0000313" key="3">
    <source>
        <dbReference type="Proteomes" id="UP000238479"/>
    </source>
</evidence>
<dbReference type="Pfam" id="PF13966">
    <property type="entry name" value="zf-RVT"/>
    <property type="match status" value="1"/>
</dbReference>
<feature type="domain" description="Reverse transcriptase zinc-binding" evidence="1">
    <location>
        <begin position="128"/>
        <end position="216"/>
    </location>
</feature>
<dbReference type="OMA" id="HCEDRRI"/>
<keyword evidence="3" id="KW-1185">Reference proteome</keyword>
<reference evidence="2 3" key="1">
    <citation type="journal article" date="2018" name="Nat. Genet.">
        <title>The Rosa genome provides new insights in the design of modern roses.</title>
        <authorList>
            <person name="Bendahmane M."/>
        </authorList>
    </citation>
    <scope>NUCLEOTIDE SEQUENCE [LARGE SCALE GENOMIC DNA]</scope>
    <source>
        <strain evidence="3">cv. Old Blush</strain>
    </source>
</reference>
<keyword evidence="2" id="KW-0695">RNA-directed DNA polymerase</keyword>
<keyword evidence="2" id="KW-0808">Transferase</keyword>
<organism evidence="2 3">
    <name type="scientific">Rosa chinensis</name>
    <name type="common">China rose</name>
    <dbReference type="NCBI Taxonomy" id="74649"/>
    <lineage>
        <taxon>Eukaryota</taxon>
        <taxon>Viridiplantae</taxon>
        <taxon>Streptophyta</taxon>
        <taxon>Embryophyta</taxon>
        <taxon>Tracheophyta</taxon>
        <taxon>Spermatophyta</taxon>
        <taxon>Magnoliopsida</taxon>
        <taxon>eudicotyledons</taxon>
        <taxon>Gunneridae</taxon>
        <taxon>Pentapetalae</taxon>
        <taxon>rosids</taxon>
        <taxon>fabids</taxon>
        <taxon>Rosales</taxon>
        <taxon>Rosaceae</taxon>
        <taxon>Rosoideae</taxon>
        <taxon>Rosoideae incertae sedis</taxon>
        <taxon>Rosa</taxon>
    </lineage>
</organism>
<dbReference type="Proteomes" id="UP000238479">
    <property type="component" value="Chromosome 7"/>
</dbReference>
<comment type="caution">
    <text evidence="2">The sequence shown here is derived from an EMBL/GenBank/DDBJ whole genome shotgun (WGS) entry which is preliminary data.</text>
</comment>